<dbReference type="EMBL" id="CP031093">
    <property type="protein sequence ID" value="QCF26348.1"/>
    <property type="molecule type" value="Genomic_DNA"/>
</dbReference>
<dbReference type="GO" id="GO:0044010">
    <property type="term" value="P:single-species biofilm formation"/>
    <property type="evidence" value="ECO:0007669"/>
    <property type="project" value="TreeGrafter"/>
</dbReference>
<name>A0A4P7XH45_9ALTE</name>
<dbReference type="InterPro" id="IPR023376">
    <property type="entry name" value="YqcC-like_dom"/>
</dbReference>
<protein>
    <submittedName>
        <fullName evidence="2">YqcC family protein</fullName>
    </submittedName>
</protein>
<dbReference type="OrthoDB" id="8794567at2"/>
<dbReference type="RefSeq" id="WP_136549069.1">
    <property type="nucleotide sequence ID" value="NZ_CP031093.1"/>
</dbReference>
<evidence type="ECO:0000313" key="2">
    <source>
        <dbReference type="EMBL" id="QCF26348.1"/>
    </source>
</evidence>
<dbReference type="InterPro" id="IPR007384">
    <property type="entry name" value="UCP006257"/>
</dbReference>
<dbReference type="AlphaFoldDB" id="A0A4P7XH45"/>
<dbReference type="PANTHER" id="PTHR39586">
    <property type="entry name" value="CYTOPLASMIC PROTEIN-RELATED"/>
    <property type="match status" value="1"/>
</dbReference>
<dbReference type="KEGG" id="hmi:soil367_10610"/>
<gene>
    <name evidence="2" type="ORF">soil367_10610</name>
</gene>
<feature type="domain" description="YqcC-like" evidence="1">
    <location>
        <begin position="12"/>
        <end position="111"/>
    </location>
</feature>
<dbReference type="InterPro" id="IPR036814">
    <property type="entry name" value="YqcC-like_sf"/>
</dbReference>
<dbReference type="Gene3D" id="1.20.1440.40">
    <property type="entry name" value="YqcC-like"/>
    <property type="match status" value="1"/>
</dbReference>
<evidence type="ECO:0000259" key="1">
    <source>
        <dbReference type="Pfam" id="PF04287"/>
    </source>
</evidence>
<keyword evidence="3" id="KW-1185">Reference proteome</keyword>
<proteinExistence type="predicted"/>
<dbReference type="Proteomes" id="UP000298049">
    <property type="component" value="Chromosome"/>
</dbReference>
<reference evidence="2 3" key="1">
    <citation type="submission" date="2018-07" db="EMBL/GenBank/DDBJ databases">
        <title>Marsedoiliclastica nanhaica gen. nov. sp. nov., a novel marine hydrocarbonoclastic bacterium isolated from an in-situ enriched hydrocarbon-degrading consortium in deep-sea sediment.</title>
        <authorList>
            <person name="Dong C."/>
            <person name="Ma T."/>
            <person name="Liu R."/>
            <person name="Shao Z."/>
        </authorList>
    </citation>
    <scope>NUCLEOTIDE SEQUENCE [LARGE SCALE GENOMIC DNA]</scope>
    <source>
        <strain evidence="3">soil36-7</strain>
    </source>
</reference>
<organism evidence="2 3">
    <name type="scientific">Hydrocarboniclastica marina</name>
    <dbReference type="NCBI Taxonomy" id="2259620"/>
    <lineage>
        <taxon>Bacteria</taxon>
        <taxon>Pseudomonadati</taxon>
        <taxon>Pseudomonadota</taxon>
        <taxon>Gammaproteobacteria</taxon>
        <taxon>Alteromonadales</taxon>
        <taxon>Alteromonadaceae</taxon>
        <taxon>Hydrocarboniclastica</taxon>
    </lineage>
</organism>
<dbReference type="SUPFAM" id="SSF158452">
    <property type="entry name" value="YqcC-like"/>
    <property type="match status" value="1"/>
</dbReference>
<sequence>MQARYSHYAMLADAVLEIEREMRRLALWTPEGSENVPTAQQLSSTEPFCIDTLHFPQWIQFVLLEKIRVLIEADAELPARSDIAPMAEEYFRPIPLSTDRLVEMIRELDRLITEA</sequence>
<evidence type="ECO:0000313" key="3">
    <source>
        <dbReference type="Proteomes" id="UP000298049"/>
    </source>
</evidence>
<accession>A0A4P7XH45</accession>
<dbReference type="PANTHER" id="PTHR39586:SF1">
    <property type="entry name" value="CYTOPLASMIC PROTEIN"/>
    <property type="match status" value="1"/>
</dbReference>
<dbReference type="Pfam" id="PF04287">
    <property type="entry name" value="DUF446"/>
    <property type="match status" value="1"/>
</dbReference>